<accession>A0A0F9SUB1</accession>
<dbReference type="EMBL" id="LAZR01001700">
    <property type="protein sequence ID" value="KKN40521.1"/>
    <property type="molecule type" value="Genomic_DNA"/>
</dbReference>
<reference evidence="1" key="1">
    <citation type="journal article" date="2015" name="Nature">
        <title>Complex archaea that bridge the gap between prokaryotes and eukaryotes.</title>
        <authorList>
            <person name="Spang A."/>
            <person name="Saw J.H."/>
            <person name="Jorgensen S.L."/>
            <person name="Zaremba-Niedzwiedzka K."/>
            <person name="Martijn J."/>
            <person name="Lind A.E."/>
            <person name="van Eijk R."/>
            <person name="Schleper C."/>
            <person name="Guy L."/>
            <person name="Ettema T.J."/>
        </authorList>
    </citation>
    <scope>NUCLEOTIDE SEQUENCE</scope>
</reference>
<dbReference type="AlphaFoldDB" id="A0A0F9SUB1"/>
<gene>
    <name evidence="1" type="ORF">LCGC14_0732520</name>
</gene>
<name>A0A0F9SUB1_9ZZZZ</name>
<evidence type="ECO:0000313" key="1">
    <source>
        <dbReference type="EMBL" id="KKN40521.1"/>
    </source>
</evidence>
<protein>
    <submittedName>
        <fullName evidence="1">Uncharacterized protein</fullName>
    </submittedName>
</protein>
<proteinExistence type="predicted"/>
<sequence length="254" mass="29051">MQTYNNQEIWKEINLLINILLDYVESQHSFHLLIETNLLQGKLALIKLNMGDAKQLLTKAERIADENGLHLLARTISNEHDKVLQQLDKLIQAPVSERLKLLEIDKTLDHMMGKQMMEPPDLVEEDPILLIIMDKSGNAYFSNTFTEDFDHSDLFGSFISAFNTFSSEIFSKSIDRIKIGENIIFIKPVEPFLTCYVSKGQSYPALKKLIKFSDSIKDKSEIWEKLNRAAKSSQVLDVDNLPLLGIVINEIFAH</sequence>
<comment type="caution">
    <text evidence="1">The sequence shown here is derived from an EMBL/GenBank/DDBJ whole genome shotgun (WGS) entry which is preliminary data.</text>
</comment>
<organism evidence="1">
    <name type="scientific">marine sediment metagenome</name>
    <dbReference type="NCBI Taxonomy" id="412755"/>
    <lineage>
        <taxon>unclassified sequences</taxon>
        <taxon>metagenomes</taxon>
        <taxon>ecological metagenomes</taxon>
    </lineage>
</organism>